<dbReference type="EMBL" id="JACJHX010000015">
    <property type="protein sequence ID" value="MBA9028605.1"/>
    <property type="molecule type" value="Genomic_DNA"/>
</dbReference>
<keyword evidence="1" id="KW-0472">Membrane</keyword>
<evidence type="ECO:0000313" key="2">
    <source>
        <dbReference type="EMBL" id="MBA9028605.1"/>
    </source>
</evidence>
<comment type="caution">
    <text evidence="2">The sequence shown here is derived from an EMBL/GenBank/DDBJ whole genome shotgun (WGS) entry which is preliminary data.</text>
</comment>
<feature type="transmembrane region" description="Helical" evidence="1">
    <location>
        <begin position="113"/>
        <end position="131"/>
    </location>
</feature>
<sequence>MSQTVVSKSDVRGTASGVMFMAFFGTVWADIGIGGLKGWGSIYLLILAVMIGAVLFTSGIALIKGSRNLSNNTSAYSSKNVGKWFNIVFAIEFVLIIIAAVVCNSIGHFDWFFPIMAIIVGAHFFLLAYLFQVKAYYVTGSLLCLLAIVTLLFVPLEVNLGKHQVNTWWLLIGFGSMLILWATSVVILSMGRKLLGMAQNE</sequence>
<dbReference type="Pfam" id="PF22765">
    <property type="entry name" value="DUF7010"/>
    <property type="match status" value="1"/>
</dbReference>
<keyword evidence="1" id="KW-0812">Transmembrane</keyword>
<feature type="transmembrane region" description="Helical" evidence="1">
    <location>
        <begin position="84"/>
        <end position="107"/>
    </location>
</feature>
<reference evidence="2 3" key="1">
    <citation type="submission" date="2020-08" db="EMBL/GenBank/DDBJ databases">
        <title>Genomic Encyclopedia of Type Strains, Phase IV (KMG-IV): sequencing the most valuable type-strain genomes for metagenomic binning, comparative biology and taxonomic classification.</title>
        <authorList>
            <person name="Goeker M."/>
        </authorList>
    </citation>
    <scope>NUCLEOTIDE SEQUENCE [LARGE SCALE GENOMIC DNA]</scope>
    <source>
        <strain evidence="2 3">DSM 105481</strain>
    </source>
</reference>
<evidence type="ECO:0000256" key="1">
    <source>
        <dbReference type="SAM" id="Phobius"/>
    </source>
</evidence>
<dbReference type="Proteomes" id="UP000626697">
    <property type="component" value="Unassembled WGS sequence"/>
</dbReference>
<feature type="transmembrane region" description="Helical" evidence="1">
    <location>
        <begin position="136"/>
        <end position="156"/>
    </location>
</feature>
<name>A0ABR6CVG9_9BACI</name>
<feature type="transmembrane region" description="Helical" evidence="1">
    <location>
        <begin position="18"/>
        <end position="36"/>
    </location>
</feature>
<organism evidence="2 3">
    <name type="scientific">Peribacillus huizhouensis</name>
    <dbReference type="NCBI Taxonomy" id="1501239"/>
    <lineage>
        <taxon>Bacteria</taxon>
        <taxon>Bacillati</taxon>
        <taxon>Bacillota</taxon>
        <taxon>Bacilli</taxon>
        <taxon>Bacillales</taxon>
        <taxon>Bacillaceae</taxon>
        <taxon>Peribacillus</taxon>
    </lineage>
</organism>
<keyword evidence="1" id="KW-1133">Transmembrane helix</keyword>
<gene>
    <name evidence="2" type="ORF">HNP81_003925</name>
</gene>
<proteinExistence type="predicted"/>
<dbReference type="InterPro" id="IPR053824">
    <property type="entry name" value="DUF7010"/>
</dbReference>
<feature type="transmembrane region" description="Helical" evidence="1">
    <location>
        <begin position="168"/>
        <end position="188"/>
    </location>
</feature>
<feature type="transmembrane region" description="Helical" evidence="1">
    <location>
        <begin position="42"/>
        <end position="63"/>
    </location>
</feature>
<accession>A0ABR6CVG9</accession>
<protein>
    <submittedName>
        <fullName evidence="2">Uncharacterized protein</fullName>
    </submittedName>
</protein>
<keyword evidence="3" id="KW-1185">Reference proteome</keyword>
<evidence type="ECO:0000313" key="3">
    <source>
        <dbReference type="Proteomes" id="UP000626697"/>
    </source>
</evidence>